<name>A0A7X0NF89_9GAMM</name>
<feature type="domain" description="Integral membrane bound transporter" evidence="6">
    <location>
        <begin position="192"/>
        <end position="319"/>
    </location>
</feature>
<feature type="transmembrane region" description="Helical" evidence="5">
    <location>
        <begin position="15"/>
        <end position="37"/>
    </location>
</feature>
<protein>
    <recommendedName>
        <fullName evidence="6">Integral membrane bound transporter domain-containing protein</fullName>
    </recommendedName>
</protein>
<keyword evidence="2 5" id="KW-0812">Transmembrane</keyword>
<feature type="transmembrane region" description="Helical" evidence="5">
    <location>
        <begin position="58"/>
        <end position="81"/>
    </location>
</feature>
<dbReference type="RefSeq" id="WP_184422978.1">
    <property type="nucleotide sequence ID" value="NZ_AP027362.1"/>
</dbReference>
<dbReference type="AlphaFoldDB" id="A0A7X0NF89"/>
<proteinExistence type="predicted"/>
<comment type="caution">
    <text evidence="7">The sequence shown here is derived from an EMBL/GenBank/DDBJ whole genome shotgun (WGS) entry which is preliminary data.</text>
</comment>
<feature type="transmembrane region" description="Helical" evidence="5">
    <location>
        <begin position="309"/>
        <end position="330"/>
    </location>
</feature>
<feature type="transmembrane region" description="Helical" evidence="5">
    <location>
        <begin position="239"/>
        <end position="267"/>
    </location>
</feature>
<keyword evidence="4 5" id="KW-0472">Membrane</keyword>
<evidence type="ECO:0000256" key="1">
    <source>
        <dbReference type="ARBA" id="ARBA00004141"/>
    </source>
</evidence>
<dbReference type="InterPro" id="IPR049453">
    <property type="entry name" value="Memb_transporter_dom"/>
</dbReference>
<reference evidence="7 8" key="1">
    <citation type="submission" date="2020-08" db="EMBL/GenBank/DDBJ databases">
        <title>Genomic Encyclopedia of Type Strains, Phase IV (KMG-IV): sequencing the most valuable type-strain genomes for metagenomic binning, comparative biology and taxonomic classification.</title>
        <authorList>
            <person name="Goeker M."/>
        </authorList>
    </citation>
    <scope>NUCLEOTIDE SEQUENCE [LARGE SCALE GENOMIC DNA]</scope>
    <source>
        <strain evidence="7 8">DSM 26287</strain>
    </source>
</reference>
<evidence type="ECO:0000256" key="3">
    <source>
        <dbReference type="ARBA" id="ARBA00022989"/>
    </source>
</evidence>
<dbReference type="Pfam" id="PF13515">
    <property type="entry name" value="FUSC_2"/>
    <property type="match status" value="1"/>
</dbReference>
<comment type="subcellular location">
    <subcellularLocation>
        <location evidence="1">Membrane</location>
        <topology evidence="1">Multi-pass membrane protein</topology>
    </subcellularLocation>
</comment>
<evidence type="ECO:0000256" key="4">
    <source>
        <dbReference type="ARBA" id="ARBA00023136"/>
    </source>
</evidence>
<gene>
    <name evidence="7" type="ORF">HNQ55_000875</name>
</gene>
<keyword evidence="3 5" id="KW-1133">Transmembrane helix</keyword>
<evidence type="ECO:0000256" key="2">
    <source>
        <dbReference type="ARBA" id="ARBA00022692"/>
    </source>
</evidence>
<dbReference type="EMBL" id="JACHHU010000004">
    <property type="protein sequence ID" value="MBB6542388.1"/>
    <property type="molecule type" value="Genomic_DNA"/>
</dbReference>
<feature type="transmembrane region" description="Helical" evidence="5">
    <location>
        <begin position="140"/>
        <end position="158"/>
    </location>
</feature>
<accession>A0A7X0NF89</accession>
<keyword evidence="8" id="KW-1185">Reference proteome</keyword>
<evidence type="ECO:0000259" key="6">
    <source>
        <dbReference type="Pfam" id="PF13515"/>
    </source>
</evidence>
<feature type="transmembrane region" description="Helical" evidence="5">
    <location>
        <begin position="87"/>
        <end position="105"/>
    </location>
</feature>
<feature type="transmembrane region" description="Helical" evidence="5">
    <location>
        <begin position="279"/>
        <end position="297"/>
    </location>
</feature>
<evidence type="ECO:0000256" key="5">
    <source>
        <dbReference type="SAM" id="Phobius"/>
    </source>
</evidence>
<sequence length="346" mass="37580">MYVTPSPKREDDPLYAIRLALTGIFVFIAVVLLDPALPPIIAALPIGLIAAQRKAFNLIKAVAGPIAMIVMVLIMSEIVGYLRPLPVVYVLSVWLIYFFGFYLILKSGAQAGMLIIVTAVLMSVMGMHGSTTLLVMRDGFIQASLVALIIGPLVYFLLPAKTKEKHVDEPQPHQGNIVVGALIRATVLIGLSFWLYAVMEPSDMMLAVIATMVIVFPTRNSMFFEAYQRIRATFYGSSLALAILMIFTISPHLPILLALVFLGGLWLGTKMLDSNRPSMVYQYGYSVALALIAGAISAQDPAYATFTRLVLTITGALSAAGLVAILDWIFNWAPTINNNTTASPLN</sequence>
<feature type="transmembrane region" description="Helical" evidence="5">
    <location>
        <begin position="112"/>
        <end position="134"/>
    </location>
</feature>
<organism evidence="7 8">
    <name type="scientific">Thalassotalea piscium</name>
    <dbReference type="NCBI Taxonomy" id="1230533"/>
    <lineage>
        <taxon>Bacteria</taxon>
        <taxon>Pseudomonadati</taxon>
        <taxon>Pseudomonadota</taxon>
        <taxon>Gammaproteobacteria</taxon>
        <taxon>Alteromonadales</taxon>
        <taxon>Colwelliaceae</taxon>
        <taxon>Thalassotalea</taxon>
    </lineage>
</organism>
<evidence type="ECO:0000313" key="7">
    <source>
        <dbReference type="EMBL" id="MBB6542388.1"/>
    </source>
</evidence>
<feature type="transmembrane region" description="Helical" evidence="5">
    <location>
        <begin position="178"/>
        <end position="198"/>
    </location>
</feature>
<evidence type="ECO:0000313" key="8">
    <source>
        <dbReference type="Proteomes" id="UP000537141"/>
    </source>
</evidence>
<feature type="transmembrane region" description="Helical" evidence="5">
    <location>
        <begin position="204"/>
        <end position="227"/>
    </location>
</feature>
<dbReference type="Proteomes" id="UP000537141">
    <property type="component" value="Unassembled WGS sequence"/>
</dbReference>
<dbReference type="GO" id="GO:0016020">
    <property type="term" value="C:membrane"/>
    <property type="evidence" value="ECO:0007669"/>
    <property type="project" value="UniProtKB-SubCell"/>
</dbReference>